<comment type="caution">
    <text evidence="2">The sequence shown here is derived from an EMBL/GenBank/DDBJ whole genome shotgun (WGS) entry which is preliminary data.</text>
</comment>
<name>A0A2G1UGV1_9GAMM</name>
<feature type="transmembrane region" description="Helical" evidence="1">
    <location>
        <begin position="233"/>
        <end position="253"/>
    </location>
</feature>
<organism evidence="2 3">
    <name type="scientific">Marinobacter profundi</name>
    <dbReference type="NCBI Taxonomy" id="2666256"/>
    <lineage>
        <taxon>Bacteria</taxon>
        <taxon>Pseudomonadati</taxon>
        <taxon>Pseudomonadota</taxon>
        <taxon>Gammaproteobacteria</taxon>
        <taxon>Pseudomonadales</taxon>
        <taxon>Marinobacteraceae</taxon>
        <taxon>Marinobacter</taxon>
    </lineage>
</organism>
<protein>
    <submittedName>
        <fullName evidence="2">Uncharacterized protein</fullName>
    </submittedName>
</protein>
<reference evidence="2 3" key="1">
    <citation type="submission" date="2017-09" db="EMBL/GenBank/DDBJ databases">
        <title>The draft genome sequences of Marinobacter sp. PWS21.</title>
        <authorList>
            <person name="Cao J."/>
        </authorList>
    </citation>
    <scope>NUCLEOTIDE SEQUENCE [LARGE SCALE GENOMIC DNA]</scope>
    <source>
        <strain evidence="2 3">PWS21</strain>
    </source>
</reference>
<dbReference type="EMBL" id="NTFH01000015">
    <property type="protein sequence ID" value="PHQ13718.1"/>
    <property type="molecule type" value="Genomic_DNA"/>
</dbReference>
<accession>A0A2G1UGV1</accession>
<sequence length="259" mass="30277">MFFRALNKALEKPAPEGITLSSPGAMDNDFYSVKLEDTDSNTRILIRKRKKAGYEALVWKGEQSGREKILSEEDIDPAKFDLRIEHYYQGYQFDYTDPGKFLLMDLARWHKIVKFRDRVSQSLYNKKRLVREERMELLRHLVERKIDNPRDEIYPLMLAVQKYSRKWLYHPDKDKHKAHLELVLDSFVDSGELTKKGTNYVVTGKALVTLSEFELNVQRHQDQIKTAKVGNRLTWAIVFVGVAGIVSQVWMWAIEQGVV</sequence>
<dbReference type="AlphaFoldDB" id="A0A2G1UGV1"/>
<evidence type="ECO:0000313" key="3">
    <source>
        <dbReference type="Proteomes" id="UP000231409"/>
    </source>
</evidence>
<dbReference type="Proteomes" id="UP000231409">
    <property type="component" value="Unassembled WGS sequence"/>
</dbReference>
<keyword evidence="1" id="KW-0812">Transmembrane</keyword>
<keyword evidence="3" id="KW-1185">Reference proteome</keyword>
<evidence type="ECO:0000256" key="1">
    <source>
        <dbReference type="SAM" id="Phobius"/>
    </source>
</evidence>
<dbReference type="RefSeq" id="WP_099615867.1">
    <property type="nucleotide sequence ID" value="NZ_KZ319377.1"/>
</dbReference>
<proteinExistence type="predicted"/>
<gene>
    <name evidence="2" type="ORF">CLH61_16495</name>
</gene>
<keyword evidence="1" id="KW-1133">Transmembrane helix</keyword>
<evidence type="ECO:0000313" key="2">
    <source>
        <dbReference type="EMBL" id="PHQ13718.1"/>
    </source>
</evidence>
<keyword evidence="1" id="KW-0472">Membrane</keyword>